<dbReference type="SUPFAM" id="SSF46785">
    <property type="entry name" value="Winged helix' DNA-binding domain"/>
    <property type="match status" value="1"/>
</dbReference>
<name>A0AAW8LQQ7_ACILW</name>
<evidence type="ECO:0000256" key="4">
    <source>
        <dbReference type="ARBA" id="ARBA00023125"/>
    </source>
</evidence>
<dbReference type="PANTHER" id="PTHR33164">
    <property type="entry name" value="TRANSCRIPTIONAL REGULATOR, MARR FAMILY"/>
    <property type="match status" value="1"/>
</dbReference>
<reference evidence="7" key="1">
    <citation type="submission" date="2023-07" db="EMBL/GenBank/DDBJ databases">
        <title>Sorghum-associated microbial communities from plants grown in Nebraska, USA.</title>
        <authorList>
            <person name="Schachtman D."/>
        </authorList>
    </citation>
    <scope>NUCLEOTIDE SEQUENCE</scope>
    <source>
        <strain evidence="7">BE44</strain>
    </source>
</reference>
<dbReference type="GO" id="GO:0003677">
    <property type="term" value="F:DNA binding"/>
    <property type="evidence" value="ECO:0007669"/>
    <property type="project" value="UniProtKB-KW"/>
</dbReference>
<dbReference type="InterPro" id="IPR036390">
    <property type="entry name" value="WH_DNA-bd_sf"/>
</dbReference>
<evidence type="ECO:0000256" key="2">
    <source>
        <dbReference type="ARBA" id="ARBA00022490"/>
    </source>
</evidence>
<dbReference type="PROSITE" id="PS50995">
    <property type="entry name" value="HTH_MARR_2"/>
    <property type="match status" value="1"/>
</dbReference>
<dbReference type="Gene3D" id="1.10.10.10">
    <property type="entry name" value="Winged helix-like DNA-binding domain superfamily/Winged helix DNA-binding domain"/>
    <property type="match status" value="1"/>
</dbReference>
<organism evidence="7 8">
    <name type="scientific">Acinetobacter lwoffii</name>
    <dbReference type="NCBI Taxonomy" id="28090"/>
    <lineage>
        <taxon>Bacteria</taxon>
        <taxon>Pseudomonadati</taxon>
        <taxon>Pseudomonadota</taxon>
        <taxon>Gammaproteobacteria</taxon>
        <taxon>Moraxellales</taxon>
        <taxon>Moraxellaceae</taxon>
        <taxon>Acinetobacter</taxon>
    </lineage>
</organism>
<evidence type="ECO:0000313" key="8">
    <source>
        <dbReference type="Proteomes" id="UP001262767"/>
    </source>
</evidence>
<dbReference type="PANTHER" id="PTHR33164:SF5">
    <property type="entry name" value="ORGANIC HYDROPEROXIDE RESISTANCE TRANSCRIPTIONAL REGULATOR"/>
    <property type="match status" value="1"/>
</dbReference>
<dbReference type="EMBL" id="JAVDSC010000042">
    <property type="protein sequence ID" value="MDR6631227.1"/>
    <property type="molecule type" value="Genomic_DNA"/>
</dbReference>
<dbReference type="InterPro" id="IPR036388">
    <property type="entry name" value="WH-like_DNA-bd_sf"/>
</dbReference>
<sequence length="140" mass="16340">MYEQLKLDNQLCFPLYSLSKEITNQYRPFLEAIDLTYPQYLVMMVLWEKDSLSVNEIGQRLHLDSGTLTPLLKRLEQKQLLKRERASDDERRVTITLTDTGNALQQQAKDIPAKMAERMVMSKEEATVLRNVVKRLTSNH</sequence>
<evidence type="ECO:0000256" key="3">
    <source>
        <dbReference type="ARBA" id="ARBA00023015"/>
    </source>
</evidence>
<dbReference type="Pfam" id="PF22381">
    <property type="entry name" value="Staph_reg_Sar_Rot"/>
    <property type="match status" value="1"/>
</dbReference>
<dbReference type="GO" id="GO:0006950">
    <property type="term" value="P:response to stress"/>
    <property type="evidence" value="ECO:0007669"/>
    <property type="project" value="TreeGrafter"/>
</dbReference>
<accession>A0AAW8LQQ7</accession>
<dbReference type="PRINTS" id="PR00598">
    <property type="entry name" value="HTHMARR"/>
</dbReference>
<protein>
    <submittedName>
        <fullName evidence="7">DNA-binding MarR family transcriptional regulator</fullName>
    </submittedName>
</protein>
<dbReference type="GO" id="GO:0005737">
    <property type="term" value="C:cytoplasm"/>
    <property type="evidence" value="ECO:0007669"/>
    <property type="project" value="UniProtKB-SubCell"/>
</dbReference>
<keyword evidence="2" id="KW-0963">Cytoplasm</keyword>
<dbReference type="AlphaFoldDB" id="A0AAW8LQQ7"/>
<dbReference type="RefSeq" id="WP_310078470.1">
    <property type="nucleotide sequence ID" value="NZ_JAQIUA010000042.1"/>
</dbReference>
<dbReference type="InterPro" id="IPR000835">
    <property type="entry name" value="HTH_MarR-typ"/>
</dbReference>
<comment type="caution">
    <text evidence="7">The sequence shown here is derived from an EMBL/GenBank/DDBJ whole genome shotgun (WGS) entry which is preliminary data.</text>
</comment>
<gene>
    <name evidence="7" type="ORF">J2X86_003295</name>
</gene>
<dbReference type="SMART" id="SM00347">
    <property type="entry name" value="HTH_MARR"/>
    <property type="match status" value="1"/>
</dbReference>
<evidence type="ECO:0000259" key="6">
    <source>
        <dbReference type="PROSITE" id="PS50995"/>
    </source>
</evidence>
<evidence type="ECO:0000256" key="1">
    <source>
        <dbReference type="ARBA" id="ARBA00004496"/>
    </source>
</evidence>
<keyword evidence="3" id="KW-0805">Transcription regulation</keyword>
<comment type="subcellular location">
    <subcellularLocation>
        <location evidence="1">Cytoplasm</location>
    </subcellularLocation>
</comment>
<evidence type="ECO:0000313" key="7">
    <source>
        <dbReference type="EMBL" id="MDR6631227.1"/>
    </source>
</evidence>
<dbReference type="InterPro" id="IPR039422">
    <property type="entry name" value="MarR/SlyA-like"/>
</dbReference>
<keyword evidence="5" id="KW-0804">Transcription</keyword>
<evidence type="ECO:0000256" key="5">
    <source>
        <dbReference type="ARBA" id="ARBA00023163"/>
    </source>
</evidence>
<feature type="domain" description="HTH marR-type" evidence="6">
    <location>
        <begin position="8"/>
        <end position="138"/>
    </location>
</feature>
<keyword evidence="4 7" id="KW-0238">DNA-binding</keyword>
<proteinExistence type="predicted"/>
<dbReference type="InterPro" id="IPR055166">
    <property type="entry name" value="Transc_reg_Sar_Rot_HTH"/>
</dbReference>
<dbReference type="FunFam" id="1.10.10.10:FF:000163">
    <property type="entry name" value="MarR family transcriptional regulator"/>
    <property type="match status" value="1"/>
</dbReference>
<dbReference type="GO" id="GO:0003700">
    <property type="term" value="F:DNA-binding transcription factor activity"/>
    <property type="evidence" value="ECO:0007669"/>
    <property type="project" value="InterPro"/>
</dbReference>
<dbReference type="Proteomes" id="UP001262767">
    <property type="component" value="Unassembled WGS sequence"/>
</dbReference>